<evidence type="ECO:0000256" key="4">
    <source>
        <dbReference type="ARBA" id="ARBA00035258"/>
    </source>
</evidence>
<dbReference type="GO" id="GO:0003735">
    <property type="term" value="F:structural constituent of ribosome"/>
    <property type="evidence" value="ECO:0007669"/>
    <property type="project" value="InterPro"/>
</dbReference>
<sequence length="125" mass="13517">MLTYPVGDFLVKIKNAVLAGQSNVSVGATREKLAIAKALKEAGFVESQAVAAGKLELKLKFDHKEPVLLDIRLISRPGCRVYLKAADLRKKKGPSIYLLNSSKGVVTSKEALKLKVGGEVIAELW</sequence>
<evidence type="ECO:0000313" key="6">
    <source>
        <dbReference type="EMBL" id="PIP57216.1"/>
    </source>
</evidence>
<dbReference type="GO" id="GO:1990904">
    <property type="term" value="C:ribonucleoprotein complex"/>
    <property type="evidence" value="ECO:0007669"/>
    <property type="project" value="UniProtKB-KW"/>
</dbReference>
<comment type="caution">
    <text evidence="6">The sequence shown here is derived from an EMBL/GenBank/DDBJ whole genome shotgun (WGS) entry which is preliminary data.</text>
</comment>
<reference evidence="6 7" key="1">
    <citation type="submission" date="2017-09" db="EMBL/GenBank/DDBJ databases">
        <title>Depth-based differentiation of microbial function through sediment-hosted aquifers and enrichment of novel symbionts in the deep terrestrial subsurface.</title>
        <authorList>
            <person name="Probst A.J."/>
            <person name="Ladd B."/>
            <person name="Jarett J.K."/>
            <person name="Geller-Mcgrath D.E."/>
            <person name="Sieber C.M."/>
            <person name="Emerson J.B."/>
            <person name="Anantharaman K."/>
            <person name="Thomas B.C."/>
            <person name="Malmstrom R."/>
            <person name="Stieglmeier M."/>
            <person name="Klingl A."/>
            <person name="Woyke T."/>
            <person name="Ryan C.M."/>
            <person name="Banfield J.F."/>
        </authorList>
    </citation>
    <scope>NUCLEOTIDE SEQUENCE [LARGE SCALE GENOMIC DNA]</scope>
    <source>
        <strain evidence="6">CG22_combo_CG10-13_8_21_14_all_45_10</strain>
    </source>
</reference>
<dbReference type="Gene3D" id="3.30.1370.30">
    <property type="match status" value="1"/>
</dbReference>
<proteinExistence type="inferred from homology"/>
<dbReference type="Proteomes" id="UP000230759">
    <property type="component" value="Unassembled WGS sequence"/>
</dbReference>
<name>A0A2H0BHQ9_9BACT</name>
<gene>
    <name evidence="6" type="primary">rpsH</name>
    <name evidence="6" type="ORF">COX04_00700</name>
</gene>
<keyword evidence="3" id="KW-0687">Ribonucleoprotein</keyword>
<evidence type="ECO:0000256" key="1">
    <source>
        <dbReference type="ARBA" id="ARBA00006471"/>
    </source>
</evidence>
<comment type="similarity">
    <text evidence="1">Belongs to the universal ribosomal protein uS8 family.</text>
</comment>
<protein>
    <recommendedName>
        <fullName evidence="4">Small ribosomal subunit protein uS8</fullName>
    </recommendedName>
    <alternativeName>
        <fullName evidence="5">30S ribosomal protein S8</fullName>
    </alternativeName>
</protein>
<organism evidence="6 7">
    <name type="scientific">Candidatus Woesebacteria bacterium CG22_combo_CG10-13_8_21_14_all_45_10</name>
    <dbReference type="NCBI Taxonomy" id="1975060"/>
    <lineage>
        <taxon>Bacteria</taxon>
        <taxon>Candidatus Woeseibacteriota</taxon>
    </lineage>
</organism>
<dbReference type="GO" id="GO:0006412">
    <property type="term" value="P:translation"/>
    <property type="evidence" value="ECO:0007669"/>
    <property type="project" value="InterPro"/>
</dbReference>
<dbReference type="GO" id="GO:0005840">
    <property type="term" value="C:ribosome"/>
    <property type="evidence" value="ECO:0007669"/>
    <property type="project" value="UniProtKB-KW"/>
</dbReference>
<dbReference type="EMBL" id="PCSV01000017">
    <property type="protein sequence ID" value="PIP57216.1"/>
    <property type="molecule type" value="Genomic_DNA"/>
</dbReference>
<evidence type="ECO:0000256" key="5">
    <source>
        <dbReference type="ARBA" id="ARBA00035525"/>
    </source>
</evidence>
<evidence type="ECO:0000256" key="3">
    <source>
        <dbReference type="ARBA" id="ARBA00023274"/>
    </source>
</evidence>
<evidence type="ECO:0000256" key="2">
    <source>
        <dbReference type="ARBA" id="ARBA00022980"/>
    </source>
</evidence>
<dbReference type="Pfam" id="PF00410">
    <property type="entry name" value="Ribosomal_S8"/>
    <property type="match status" value="1"/>
</dbReference>
<accession>A0A2H0BHQ9</accession>
<dbReference type="InterPro" id="IPR000630">
    <property type="entry name" value="Ribosomal_uS8"/>
</dbReference>
<dbReference type="Gene3D" id="3.30.1490.10">
    <property type="match status" value="1"/>
</dbReference>
<evidence type="ECO:0000313" key="7">
    <source>
        <dbReference type="Proteomes" id="UP000230759"/>
    </source>
</evidence>
<dbReference type="InterPro" id="IPR035987">
    <property type="entry name" value="Ribosomal_uS8_sf"/>
</dbReference>
<dbReference type="SUPFAM" id="SSF56047">
    <property type="entry name" value="Ribosomal protein S8"/>
    <property type="match status" value="1"/>
</dbReference>
<dbReference type="AlphaFoldDB" id="A0A2H0BHQ9"/>
<keyword evidence="2 6" id="KW-0689">Ribosomal protein</keyword>